<dbReference type="SUPFAM" id="SSF48452">
    <property type="entry name" value="TPR-like"/>
    <property type="match status" value="1"/>
</dbReference>
<comment type="caution">
    <text evidence="5">The sequence shown here is derived from an EMBL/GenBank/DDBJ whole genome shotgun (WGS) entry which is preliminary data.</text>
</comment>
<keyword evidence="6" id="KW-1185">Reference proteome</keyword>
<feature type="region of interest" description="Disordered" evidence="3">
    <location>
        <begin position="23"/>
        <end position="44"/>
    </location>
</feature>
<feature type="compositionally biased region" description="Low complexity" evidence="3">
    <location>
        <begin position="26"/>
        <end position="42"/>
    </location>
</feature>
<keyword evidence="2" id="KW-0676">Redox-active center</keyword>
<dbReference type="PANTHER" id="PTHR45663">
    <property type="entry name" value="GEO12009P1"/>
    <property type="match status" value="1"/>
</dbReference>
<comment type="similarity">
    <text evidence="1">Belongs to the thioredoxin family.</text>
</comment>
<evidence type="ECO:0000313" key="6">
    <source>
        <dbReference type="Proteomes" id="UP000526083"/>
    </source>
</evidence>
<dbReference type="CDD" id="cd02956">
    <property type="entry name" value="ybbN"/>
    <property type="match status" value="1"/>
</dbReference>
<feature type="region of interest" description="Disordered" evidence="3">
    <location>
        <begin position="170"/>
        <end position="189"/>
    </location>
</feature>
<dbReference type="GO" id="GO:0006950">
    <property type="term" value="P:response to stress"/>
    <property type="evidence" value="ECO:0007669"/>
    <property type="project" value="UniProtKB-ARBA"/>
</dbReference>
<accession>A0A7W3JN51</accession>
<dbReference type="Gene3D" id="3.40.30.10">
    <property type="entry name" value="Glutaredoxin"/>
    <property type="match status" value="1"/>
</dbReference>
<dbReference type="AlphaFoldDB" id="A0A7W3JN51"/>
<sequence>MSNVTPGAVMRGAIDLSALRQRHDAQSATSAASPTGTPAVPANAPSDVSVPSLVMDVSDQTFGQILELSRTVPVVVDLWSARSEASAQLSPIVEKIVREADGALLLARVDADTNPQVAQSFRAQSIPMVVALVAGQPVPLFNGTVTEQQVREVFGQLLQVAGQNGVSGRVSVTESAEDSADEATEPPLPPLHAEAYEAIEAGDYPRAALAYEKAIQENPRDVDARTGLAQVRLLQRVQDLDAQDVRVAAAAGPRDVNAQFAVADLDLAGGHVEDAFGRLLELFASLPIDERPLVRERIVEFFGLVGDADPRVLRARSQLASLLF</sequence>
<dbReference type="SUPFAM" id="SSF52833">
    <property type="entry name" value="Thioredoxin-like"/>
    <property type="match status" value="1"/>
</dbReference>
<dbReference type="PROSITE" id="PS51352">
    <property type="entry name" value="THIOREDOXIN_2"/>
    <property type="match status" value="1"/>
</dbReference>
<evidence type="ECO:0000313" key="5">
    <source>
        <dbReference type="EMBL" id="MBA8815917.1"/>
    </source>
</evidence>
<organism evidence="5 6">
    <name type="scientific">Microbacterium halimionae</name>
    <dbReference type="NCBI Taxonomy" id="1526413"/>
    <lineage>
        <taxon>Bacteria</taxon>
        <taxon>Bacillati</taxon>
        <taxon>Actinomycetota</taxon>
        <taxon>Actinomycetes</taxon>
        <taxon>Micrococcales</taxon>
        <taxon>Microbacteriaceae</taxon>
        <taxon>Microbacterium</taxon>
    </lineage>
</organism>
<reference evidence="5 6" key="1">
    <citation type="submission" date="2020-07" db="EMBL/GenBank/DDBJ databases">
        <title>Sequencing the genomes of 1000 actinobacteria strains.</title>
        <authorList>
            <person name="Klenk H.-P."/>
        </authorList>
    </citation>
    <scope>NUCLEOTIDE SEQUENCE [LARGE SCALE GENOMIC DNA]</scope>
    <source>
        <strain evidence="5 6">DSM 27576</strain>
    </source>
</reference>
<dbReference type="PANTHER" id="PTHR45663:SF11">
    <property type="entry name" value="GEO12009P1"/>
    <property type="match status" value="1"/>
</dbReference>
<evidence type="ECO:0000256" key="1">
    <source>
        <dbReference type="ARBA" id="ARBA00008987"/>
    </source>
</evidence>
<dbReference type="Pfam" id="PF00085">
    <property type="entry name" value="Thioredoxin"/>
    <property type="match status" value="1"/>
</dbReference>
<dbReference type="Gene3D" id="1.25.40.10">
    <property type="entry name" value="Tetratricopeptide repeat domain"/>
    <property type="match status" value="1"/>
</dbReference>
<dbReference type="InterPro" id="IPR013766">
    <property type="entry name" value="Thioredoxin_domain"/>
</dbReference>
<dbReference type="Proteomes" id="UP000526083">
    <property type="component" value="Unassembled WGS sequence"/>
</dbReference>
<dbReference type="EMBL" id="JACGWY010000002">
    <property type="protein sequence ID" value="MBA8815917.1"/>
    <property type="molecule type" value="Genomic_DNA"/>
</dbReference>
<dbReference type="Pfam" id="PF14561">
    <property type="entry name" value="TPR_20"/>
    <property type="match status" value="1"/>
</dbReference>
<evidence type="ECO:0000256" key="3">
    <source>
        <dbReference type="SAM" id="MobiDB-lite"/>
    </source>
</evidence>
<dbReference type="GO" id="GO:0005737">
    <property type="term" value="C:cytoplasm"/>
    <property type="evidence" value="ECO:0007669"/>
    <property type="project" value="TreeGrafter"/>
</dbReference>
<gene>
    <name evidence="5" type="ORF">FHX48_000990</name>
</gene>
<dbReference type="InterPro" id="IPR011990">
    <property type="entry name" value="TPR-like_helical_dom_sf"/>
</dbReference>
<dbReference type="RefSeq" id="WP_167049345.1">
    <property type="nucleotide sequence ID" value="NZ_JAAOZB010000002.1"/>
</dbReference>
<evidence type="ECO:0000256" key="2">
    <source>
        <dbReference type="ARBA" id="ARBA00023284"/>
    </source>
</evidence>
<dbReference type="GO" id="GO:0015035">
    <property type="term" value="F:protein-disulfide reductase activity"/>
    <property type="evidence" value="ECO:0007669"/>
    <property type="project" value="TreeGrafter"/>
</dbReference>
<evidence type="ECO:0000259" key="4">
    <source>
        <dbReference type="PROSITE" id="PS51352"/>
    </source>
</evidence>
<feature type="domain" description="Thioredoxin" evidence="4">
    <location>
        <begin position="33"/>
        <end position="159"/>
    </location>
</feature>
<name>A0A7W3JN51_9MICO</name>
<dbReference type="Pfam" id="PF14559">
    <property type="entry name" value="TPR_19"/>
    <property type="match status" value="1"/>
</dbReference>
<dbReference type="InterPro" id="IPR036249">
    <property type="entry name" value="Thioredoxin-like_sf"/>
</dbReference>
<proteinExistence type="inferred from homology"/>
<protein>
    <submittedName>
        <fullName evidence="5">Putative thioredoxin</fullName>
    </submittedName>
</protein>
<feature type="compositionally biased region" description="Acidic residues" evidence="3">
    <location>
        <begin position="175"/>
        <end position="184"/>
    </location>
</feature>